<evidence type="ECO:0000256" key="1">
    <source>
        <dbReference type="ARBA" id="ARBA00022723"/>
    </source>
</evidence>
<comment type="similarity">
    <text evidence="10">Belongs to the PPP phosphatase family.</text>
</comment>
<comment type="catalytic activity">
    <reaction evidence="8 10">
        <text>O-phospho-L-threonyl-[protein] + H2O = L-threonyl-[protein] + phosphate</text>
        <dbReference type="Rhea" id="RHEA:47004"/>
        <dbReference type="Rhea" id="RHEA-COMP:11060"/>
        <dbReference type="Rhea" id="RHEA-COMP:11605"/>
        <dbReference type="ChEBI" id="CHEBI:15377"/>
        <dbReference type="ChEBI" id="CHEBI:30013"/>
        <dbReference type="ChEBI" id="CHEBI:43474"/>
        <dbReference type="ChEBI" id="CHEBI:61977"/>
        <dbReference type="EC" id="3.1.3.16"/>
    </reaction>
</comment>
<dbReference type="InterPro" id="IPR011009">
    <property type="entry name" value="Kinase-like_dom_sf"/>
</dbReference>
<dbReference type="GO" id="GO:0004722">
    <property type="term" value="F:protein serine/threonine phosphatase activity"/>
    <property type="evidence" value="ECO:0007669"/>
    <property type="project" value="UniProtKB-EC"/>
</dbReference>
<dbReference type="InterPro" id="IPR029052">
    <property type="entry name" value="Metallo-depent_PP-like"/>
</dbReference>
<feature type="binding site" evidence="9">
    <location>
        <position position="89"/>
    </location>
    <ligand>
        <name>ATP</name>
        <dbReference type="ChEBI" id="CHEBI:30616"/>
    </ligand>
</feature>
<dbReference type="SMART" id="SM00156">
    <property type="entry name" value="PP2Ac"/>
    <property type="match status" value="1"/>
</dbReference>
<evidence type="ECO:0000256" key="9">
    <source>
        <dbReference type="PROSITE-ProRule" id="PRU10141"/>
    </source>
</evidence>
<evidence type="ECO:0000256" key="5">
    <source>
        <dbReference type="ARBA" id="ARBA00022912"/>
    </source>
</evidence>
<keyword evidence="5" id="KW-0904">Protein phosphatase</keyword>
<evidence type="ECO:0000256" key="7">
    <source>
        <dbReference type="ARBA" id="ARBA00047761"/>
    </source>
</evidence>
<keyword evidence="1" id="KW-0479">Metal-binding</keyword>
<dbReference type="SUPFAM" id="SSF56112">
    <property type="entry name" value="Protein kinase-like (PK-like)"/>
    <property type="match status" value="1"/>
</dbReference>
<sequence length="673" mass="76993">MRLKLPAPAAAQRRSSCKALEAPNQDFHKRRSTRSRRGLWGSSAWLPDPRIPCQGSFDPKRIRPLSDLGAGTFGEVVKVECDGRTYAVKRMRRGNCPNSTAVCFAMFMTEAEVLVRMDGNEFFPKLYGAFYDETARYIVMDCGTRSFVDRIVTDRRSGLFYGRQLIAAVCSMHQRGIIHLDLKPDNLVLGPTNNLMVIDFGFSQVFRPTDAEDWPEWHAQLRSEDFTLWPERYNPDTLDYYAGTHYFMSPLVQSRRRYSYCADLWSVGMILHMWIVGLKPTLEFGYYVPPSDLTMAEFDFFHRIFSCEVGTRFETWSQVRAHANWTLSAGDLSSAQRKRPNRRAHYTHTIPANTHTPTPTALSLMPAYDPQKWIDQLMTCQHLPEGDMKLLCEHVRELLMEESNIQPVSSPVTICGDIHGQFWDLLELLRRGGMVPETSYIFMGDFVDRGHYSLETVSLLLAMKARYPDRVTLLRGNHESRQITQVYGFYDECQQKYGSATVWKACCNVFDFLNIAAIIDGETLCVHGGLSPDIRTLDQIRVLSRAQEIPHEGAFCDLMWSDPEEVDNWAVSPRGAGWLFGGSVTREFNHVNSLRLIARAHQLVNEGYKHMFDDQLVTVWSAPNYCYRCGNMAAILTITETGESQFTVYGAAEENERDKGMQTRRMNTVPYFV</sequence>
<dbReference type="OrthoDB" id="1930084at2759"/>
<dbReference type="PROSITE" id="PS00107">
    <property type="entry name" value="PROTEIN_KINASE_ATP"/>
    <property type="match status" value="1"/>
</dbReference>
<dbReference type="InterPro" id="IPR008271">
    <property type="entry name" value="Ser/Thr_kinase_AS"/>
</dbReference>
<reference evidence="12" key="1">
    <citation type="submission" date="2020-05" db="EMBL/GenBank/DDBJ databases">
        <title>Mycena genomes resolve the evolution of fungal bioluminescence.</title>
        <authorList>
            <person name="Tsai I.J."/>
        </authorList>
    </citation>
    <scope>NUCLEOTIDE SEQUENCE</scope>
    <source>
        <strain evidence="12">110903Hualien_Pintung</strain>
    </source>
</reference>
<keyword evidence="4 9" id="KW-0067">ATP-binding</keyword>
<keyword evidence="6" id="KW-0464">Manganese</keyword>
<evidence type="ECO:0000313" key="13">
    <source>
        <dbReference type="Proteomes" id="UP000613580"/>
    </source>
</evidence>
<evidence type="ECO:0000256" key="2">
    <source>
        <dbReference type="ARBA" id="ARBA00022741"/>
    </source>
</evidence>
<dbReference type="Proteomes" id="UP000613580">
    <property type="component" value="Unassembled WGS sequence"/>
</dbReference>
<accession>A0A8H6SU35</accession>
<dbReference type="InterPro" id="IPR000719">
    <property type="entry name" value="Prot_kinase_dom"/>
</dbReference>
<dbReference type="PANTHER" id="PTHR45619">
    <property type="entry name" value="SERINE/THREONINE-PROTEIN PHOSPHATASE PP2A-RELATED"/>
    <property type="match status" value="1"/>
</dbReference>
<dbReference type="Gene3D" id="1.10.510.10">
    <property type="entry name" value="Transferase(Phosphotransferase) domain 1"/>
    <property type="match status" value="1"/>
</dbReference>
<keyword evidence="13" id="KW-1185">Reference proteome</keyword>
<evidence type="ECO:0000256" key="10">
    <source>
        <dbReference type="RuleBase" id="RU004273"/>
    </source>
</evidence>
<dbReference type="EC" id="3.1.3.16" evidence="10"/>
<comment type="catalytic activity">
    <reaction evidence="7">
        <text>O-phospho-L-seryl-[protein] + H2O = L-seryl-[protein] + phosphate</text>
        <dbReference type="Rhea" id="RHEA:20629"/>
        <dbReference type="Rhea" id="RHEA-COMP:9863"/>
        <dbReference type="Rhea" id="RHEA-COMP:11604"/>
        <dbReference type="ChEBI" id="CHEBI:15377"/>
        <dbReference type="ChEBI" id="CHEBI:29999"/>
        <dbReference type="ChEBI" id="CHEBI:43474"/>
        <dbReference type="ChEBI" id="CHEBI:83421"/>
        <dbReference type="EC" id="3.1.3.16"/>
    </reaction>
</comment>
<organism evidence="12 13">
    <name type="scientific">Mycena chlorophos</name>
    <name type="common">Agaric fungus</name>
    <name type="synonym">Agaricus chlorophos</name>
    <dbReference type="NCBI Taxonomy" id="658473"/>
    <lineage>
        <taxon>Eukaryota</taxon>
        <taxon>Fungi</taxon>
        <taxon>Dikarya</taxon>
        <taxon>Basidiomycota</taxon>
        <taxon>Agaricomycotina</taxon>
        <taxon>Agaricomycetes</taxon>
        <taxon>Agaricomycetidae</taxon>
        <taxon>Agaricales</taxon>
        <taxon>Marasmiineae</taxon>
        <taxon>Mycenaceae</taxon>
        <taxon>Mycena</taxon>
    </lineage>
</organism>
<dbReference type="PRINTS" id="PR00114">
    <property type="entry name" value="STPHPHTASE"/>
</dbReference>
<dbReference type="FunFam" id="3.60.21.10:FF:000005">
    <property type="entry name" value="Serine/threonine-protein phosphatase"/>
    <property type="match status" value="1"/>
</dbReference>
<dbReference type="PROSITE" id="PS00108">
    <property type="entry name" value="PROTEIN_KINASE_ST"/>
    <property type="match status" value="1"/>
</dbReference>
<dbReference type="InterPro" id="IPR017441">
    <property type="entry name" value="Protein_kinase_ATP_BS"/>
</dbReference>
<dbReference type="GO" id="GO:0046872">
    <property type="term" value="F:metal ion binding"/>
    <property type="evidence" value="ECO:0007669"/>
    <property type="project" value="UniProtKB-KW"/>
</dbReference>
<evidence type="ECO:0000256" key="3">
    <source>
        <dbReference type="ARBA" id="ARBA00022801"/>
    </source>
</evidence>
<dbReference type="Gene3D" id="3.30.200.20">
    <property type="entry name" value="Phosphorylase Kinase, domain 1"/>
    <property type="match status" value="1"/>
</dbReference>
<evidence type="ECO:0000256" key="6">
    <source>
        <dbReference type="ARBA" id="ARBA00023211"/>
    </source>
</evidence>
<dbReference type="GO" id="GO:0004672">
    <property type="term" value="F:protein kinase activity"/>
    <property type="evidence" value="ECO:0007669"/>
    <property type="project" value="InterPro"/>
</dbReference>
<name>A0A8H6SU35_MYCCL</name>
<dbReference type="SUPFAM" id="SSF56300">
    <property type="entry name" value="Metallo-dependent phosphatases"/>
    <property type="match status" value="1"/>
</dbReference>
<proteinExistence type="inferred from homology"/>
<dbReference type="CDD" id="cd00180">
    <property type="entry name" value="PKc"/>
    <property type="match status" value="1"/>
</dbReference>
<dbReference type="InterPro" id="IPR006186">
    <property type="entry name" value="Ser/Thr-sp_prot-phosphatase"/>
</dbReference>
<feature type="domain" description="Protein kinase" evidence="11">
    <location>
        <begin position="62"/>
        <end position="351"/>
    </location>
</feature>
<dbReference type="Pfam" id="PF00149">
    <property type="entry name" value="Metallophos"/>
    <property type="match status" value="1"/>
</dbReference>
<dbReference type="InterPro" id="IPR047129">
    <property type="entry name" value="PPA2-like"/>
</dbReference>
<dbReference type="CDD" id="cd07415">
    <property type="entry name" value="MPP_PP2A_PP4_PP6"/>
    <property type="match status" value="1"/>
</dbReference>
<gene>
    <name evidence="12" type="ORF">HMN09_00743500</name>
</gene>
<dbReference type="AlphaFoldDB" id="A0A8H6SU35"/>
<dbReference type="Gene3D" id="3.60.21.10">
    <property type="match status" value="1"/>
</dbReference>
<keyword evidence="3 10" id="KW-0378">Hydrolase</keyword>
<keyword evidence="2 9" id="KW-0547">Nucleotide-binding</keyword>
<dbReference type="SMART" id="SM00220">
    <property type="entry name" value="S_TKc"/>
    <property type="match status" value="1"/>
</dbReference>
<dbReference type="InterPro" id="IPR004843">
    <property type="entry name" value="Calcineurin-like_PHP"/>
</dbReference>
<dbReference type="GO" id="GO:0005524">
    <property type="term" value="F:ATP binding"/>
    <property type="evidence" value="ECO:0007669"/>
    <property type="project" value="UniProtKB-UniRule"/>
</dbReference>
<dbReference type="PROSITE" id="PS00125">
    <property type="entry name" value="SER_THR_PHOSPHATASE"/>
    <property type="match status" value="1"/>
</dbReference>
<dbReference type="PROSITE" id="PS50011">
    <property type="entry name" value="PROTEIN_KINASE_DOM"/>
    <property type="match status" value="1"/>
</dbReference>
<protein>
    <recommendedName>
        <fullName evidence="10">Serine/threonine-protein phosphatase</fullName>
        <ecNumber evidence="10">3.1.3.16</ecNumber>
    </recommendedName>
</protein>
<evidence type="ECO:0000256" key="4">
    <source>
        <dbReference type="ARBA" id="ARBA00022840"/>
    </source>
</evidence>
<evidence type="ECO:0000313" key="12">
    <source>
        <dbReference type="EMBL" id="KAF7305893.1"/>
    </source>
</evidence>
<evidence type="ECO:0000259" key="11">
    <source>
        <dbReference type="PROSITE" id="PS50011"/>
    </source>
</evidence>
<dbReference type="Pfam" id="PF00069">
    <property type="entry name" value="Pkinase"/>
    <property type="match status" value="1"/>
</dbReference>
<evidence type="ECO:0000256" key="8">
    <source>
        <dbReference type="ARBA" id="ARBA00048336"/>
    </source>
</evidence>
<dbReference type="EMBL" id="JACAZE010000009">
    <property type="protein sequence ID" value="KAF7305893.1"/>
    <property type="molecule type" value="Genomic_DNA"/>
</dbReference>
<comment type="caution">
    <text evidence="12">The sequence shown here is derived from an EMBL/GenBank/DDBJ whole genome shotgun (WGS) entry which is preliminary data.</text>
</comment>